<evidence type="ECO:0000313" key="2">
    <source>
        <dbReference type="EMBL" id="SNX74292.1"/>
    </source>
</evidence>
<dbReference type="Proteomes" id="UP000219467">
    <property type="component" value="Unassembled WGS sequence"/>
</dbReference>
<feature type="region of interest" description="Disordered" evidence="1">
    <location>
        <begin position="1"/>
        <end position="34"/>
    </location>
</feature>
<dbReference type="InterPro" id="IPR018777">
    <property type="entry name" value="Replication_initiator_prot_A"/>
</dbReference>
<organism evidence="2 3">
    <name type="scientific">Cereibacter ovatus</name>
    <dbReference type="NCBI Taxonomy" id="439529"/>
    <lineage>
        <taxon>Bacteria</taxon>
        <taxon>Pseudomonadati</taxon>
        <taxon>Pseudomonadota</taxon>
        <taxon>Alphaproteobacteria</taxon>
        <taxon>Rhodobacterales</taxon>
        <taxon>Paracoccaceae</taxon>
        <taxon>Cereibacter</taxon>
    </lineage>
</organism>
<accession>A0A285D3D7</accession>
<sequence>MDMQTTGGRRKPAAARRGAQAAPGADGSGGGAAPAVVEAEGVPAPQPETADFFICDILDALPKDDMASMEHPVFSLATRPDLRVLDYSHNGVRITVTPSVRGLATLFDKDILIYCISQLMAGLNAGRAIGRRLHLTAHDLMTATQRETSGDGYQRLREAFERLAGTRITTNIMQGGHEITTGFGLIESWQIVRRTRGGRMVQVVVTLSEWLFQAVLTKSVLTLSRDYFRLRKPLERRIYELARKHCGQQPEWRVSIATLCKKSGSASPLRVFRKMIRDMIAADTLPGYRLAEEPGDILCVTRREPVLAPGMAPSLREATLDKVRALMPGWDVHALVAEWHGFWQRSGQPRLRSADAAFLGWVERRAGAA</sequence>
<proteinExistence type="predicted"/>
<feature type="compositionally biased region" description="Low complexity" evidence="1">
    <location>
        <begin position="15"/>
        <end position="25"/>
    </location>
</feature>
<reference evidence="3" key="1">
    <citation type="submission" date="2017-08" db="EMBL/GenBank/DDBJ databases">
        <authorList>
            <person name="Varghese N."/>
            <person name="Submissions S."/>
        </authorList>
    </citation>
    <scope>NUCLEOTIDE SEQUENCE [LARGE SCALE GENOMIC DNA]</scope>
    <source>
        <strain evidence="3">JA234</strain>
    </source>
</reference>
<name>A0A285D3D7_9RHOB</name>
<protein>
    <submittedName>
        <fullName evidence="2">Plasmid replication initiation protein</fullName>
    </submittedName>
</protein>
<evidence type="ECO:0000256" key="1">
    <source>
        <dbReference type="SAM" id="MobiDB-lite"/>
    </source>
</evidence>
<keyword evidence="3" id="KW-1185">Reference proteome</keyword>
<evidence type="ECO:0000313" key="3">
    <source>
        <dbReference type="Proteomes" id="UP000219467"/>
    </source>
</evidence>
<dbReference type="EMBL" id="OAOQ01000021">
    <property type="protein sequence ID" value="SNX74292.1"/>
    <property type="molecule type" value="Genomic_DNA"/>
</dbReference>
<dbReference type="AlphaFoldDB" id="A0A285D3D7"/>
<gene>
    <name evidence="2" type="ORF">SAMN05878503_12132</name>
</gene>
<dbReference type="Pfam" id="PF10134">
    <property type="entry name" value="RPA"/>
    <property type="match status" value="1"/>
</dbReference>